<dbReference type="EMBL" id="WWNR01000002">
    <property type="protein sequence ID" value="MZQ88179.1"/>
    <property type="molecule type" value="Genomic_DNA"/>
</dbReference>
<evidence type="ECO:0000313" key="1">
    <source>
        <dbReference type="EMBL" id="MZQ88179.1"/>
    </source>
</evidence>
<proteinExistence type="predicted"/>
<dbReference type="PANTHER" id="PTHR36057:SF1">
    <property type="entry name" value="LIPOPROTEIN LIPID ATTACHMENT SITE-LIKE PROTEIN, PUTATIVE (DUF1223)-RELATED"/>
    <property type="match status" value="1"/>
</dbReference>
<organism evidence="1 2">
    <name type="scientific">Frigidibacter albus</name>
    <dbReference type="NCBI Taxonomy" id="1465486"/>
    <lineage>
        <taxon>Bacteria</taxon>
        <taxon>Pseudomonadati</taxon>
        <taxon>Pseudomonadota</taxon>
        <taxon>Alphaproteobacteria</taxon>
        <taxon>Rhodobacterales</taxon>
        <taxon>Paracoccaceae</taxon>
        <taxon>Frigidibacter</taxon>
    </lineage>
</organism>
<dbReference type="AlphaFoldDB" id="A0A6L8VFV5"/>
<reference evidence="1 2" key="1">
    <citation type="submission" date="2020-01" db="EMBL/GenBank/DDBJ databases">
        <title>Frigidibacter albus SP32T (=CGMCC 1.13995T).</title>
        <authorList>
            <person name="Liao X."/>
        </authorList>
    </citation>
    <scope>NUCLEOTIDE SEQUENCE [LARGE SCALE GENOMIC DNA]</scope>
    <source>
        <strain evidence="1 2">SP32</strain>
    </source>
</reference>
<comment type="caution">
    <text evidence="1">The sequence shown here is derived from an EMBL/GenBank/DDBJ whole genome shotgun (WGS) entry which is preliminary data.</text>
</comment>
<sequence length="231" mass="25041">MPPGPRSATAAQAPQPTAFTEYHPVVVELYTSQGCSSCPPADALLAEIAGRDDVIALALHVDYWDYIGWADRFAKPGFTKRQKAYARAAGEHAIYTPQMIVEGSEHLVGLRPMELVGLIDQHNAVPSQIRLSLAREGEVLRIKLEAQPPLPQGAVVQLVRYRAEETVNIEHGENAGRVVRYSNIVTDWAPIAEWDGRQPLTLDANAPGSDAAVVIVQEQGPGAILAAARLR</sequence>
<name>A0A6L8VFV5_9RHOB</name>
<dbReference type="Pfam" id="PF06764">
    <property type="entry name" value="DUF1223"/>
    <property type="match status" value="1"/>
</dbReference>
<dbReference type="InterPro" id="IPR010634">
    <property type="entry name" value="DUF1223"/>
</dbReference>
<evidence type="ECO:0000313" key="2">
    <source>
        <dbReference type="Proteomes" id="UP000477083"/>
    </source>
</evidence>
<accession>A0A6L8VFV5</accession>
<dbReference type="InterPro" id="IPR036249">
    <property type="entry name" value="Thioredoxin-like_sf"/>
</dbReference>
<gene>
    <name evidence="1" type="ORF">GS660_03585</name>
</gene>
<dbReference type="Proteomes" id="UP000477083">
    <property type="component" value="Unassembled WGS sequence"/>
</dbReference>
<dbReference type="PANTHER" id="PTHR36057">
    <property type="match status" value="1"/>
</dbReference>
<protein>
    <submittedName>
        <fullName evidence="1">DUF1223 domain-containing protein</fullName>
    </submittedName>
</protein>
<dbReference type="SUPFAM" id="SSF52833">
    <property type="entry name" value="Thioredoxin-like"/>
    <property type="match status" value="1"/>
</dbReference>
<dbReference type="OrthoDB" id="9808254at2"/>
<keyword evidence="2" id="KW-1185">Reference proteome</keyword>